<gene>
    <name evidence="3" type="ORF">EBQ10_04620</name>
</gene>
<dbReference type="AlphaFoldDB" id="A0A3Q9GM04"/>
<feature type="transmembrane region" description="Helical" evidence="2">
    <location>
        <begin position="195"/>
        <end position="215"/>
    </location>
</feature>
<evidence type="ECO:0000256" key="1">
    <source>
        <dbReference type="SAM" id="MobiDB-lite"/>
    </source>
</evidence>
<feature type="transmembrane region" description="Helical" evidence="2">
    <location>
        <begin position="419"/>
        <end position="439"/>
    </location>
</feature>
<feature type="transmembrane region" description="Helical" evidence="2">
    <location>
        <begin position="459"/>
        <end position="479"/>
    </location>
</feature>
<dbReference type="Pfam" id="PF20176">
    <property type="entry name" value="DUF6541"/>
    <property type="match status" value="1"/>
</dbReference>
<dbReference type="RefSeq" id="WP_126920051.1">
    <property type="nucleotide sequence ID" value="NZ_CP033905.1"/>
</dbReference>
<keyword evidence="2" id="KW-0812">Transmembrane</keyword>
<dbReference type="InterPro" id="IPR046671">
    <property type="entry name" value="DUF6541"/>
</dbReference>
<protein>
    <submittedName>
        <fullName evidence="3">Uncharacterized protein</fullName>
    </submittedName>
</protein>
<feature type="transmembrane region" description="Helical" evidence="2">
    <location>
        <begin position="12"/>
        <end position="29"/>
    </location>
</feature>
<feature type="transmembrane region" description="Helical" evidence="2">
    <location>
        <begin position="222"/>
        <end position="239"/>
    </location>
</feature>
<keyword evidence="2" id="KW-0472">Membrane</keyword>
<feature type="transmembrane region" description="Helical" evidence="2">
    <location>
        <begin position="64"/>
        <end position="87"/>
    </location>
</feature>
<evidence type="ECO:0000256" key="2">
    <source>
        <dbReference type="SAM" id="Phobius"/>
    </source>
</evidence>
<reference evidence="3 4" key="1">
    <citation type="submission" date="2018-11" db="EMBL/GenBank/DDBJ databases">
        <title>Multidrug-resistant genes are associated with an 42-kb island TGI1 carrying a complex class 1 integron in a Trueperella pyogenes.</title>
        <authorList>
            <person name="Dong W."/>
        </authorList>
    </citation>
    <scope>NUCLEOTIDE SEQUENCE [LARGE SCALE GENOMIC DNA]</scope>
    <source>
        <strain evidence="3 4">TP4</strain>
    </source>
</reference>
<name>A0A3Q9GM04_9ACTO</name>
<dbReference type="EMBL" id="CP033905">
    <property type="protein sequence ID" value="AZR06649.1"/>
    <property type="molecule type" value="Genomic_DNA"/>
</dbReference>
<evidence type="ECO:0000313" key="3">
    <source>
        <dbReference type="EMBL" id="AZR06649.1"/>
    </source>
</evidence>
<dbReference type="Proteomes" id="UP000275951">
    <property type="component" value="Chromosome"/>
</dbReference>
<keyword evidence="2" id="KW-1133">Transmembrane helix</keyword>
<proteinExistence type="predicted"/>
<feature type="transmembrane region" description="Helical" evidence="2">
    <location>
        <begin position="245"/>
        <end position="266"/>
    </location>
</feature>
<feature type="transmembrane region" description="Helical" evidence="2">
    <location>
        <begin position="278"/>
        <end position="296"/>
    </location>
</feature>
<feature type="transmembrane region" description="Helical" evidence="2">
    <location>
        <begin position="333"/>
        <end position="351"/>
    </location>
</feature>
<feature type="transmembrane region" description="Helical" evidence="2">
    <location>
        <begin position="107"/>
        <end position="125"/>
    </location>
</feature>
<feature type="region of interest" description="Disordered" evidence="1">
    <location>
        <begin position="662"/>
        <end position="681"/>
    </location>
</feature>
<feature type="transmembrane region" description="Helical" evidence="2">
    <location>
        <begin position="36"/>
        <end position="58"/>
    </location>
</feature>
<feature type="transmembrane region" description="Helical" evidence="2">
    <location>
        <begin position="302"/>
        <end position="321"/>
    </location>
</feature>
<accession>A0A3Q9GM04</accession>
<feature type="transmembrane region" description="Helical" evidence="2">
    <location>
        <begin position="392"/>
        <end position="412"/>
    </location>
</feature>
<sequence>MSVWLAEAWRFFALLAVFYLPGFVLAHIVHNRQSLFLRLAIAPAWTAGIVGLLTIIYGEIGVAWTVWSALPGFAIAFALAIAARALFPRSGEATPTDQRSPRWWQPALAALIFGLIAGLPILTTIPPDGIVQGGDSQFHIGLLWQIEHDGVASPLSASAAMMGLDRHASFYPTAWHAMSALATSGSQHALTTANVMLLVAPVLWIFSTMALTWALTKDQRTMWWALAACALVPMALIRLELITTLWPFVVGMSIMPGALAMLVAQLREVRGIWRTSPGRVALMAACWTIPALGLAIFHPSSFLPAAAAIWLCAIVVALQRLWSCLLRREFARLTAWLGGLAFLIVGPQLVYNSPYASLLQLHREPQVSFKGIPAKLIAAVKMSSLDGALSTAVFYVAVLIISVCAAVTIWWWRRNYRFLVVAWVAQVLLVLACLFPVPIFNRLTSLYYNVAVRALVGEAVFLVPMLAVAATVWASALACRTTRRGLPAWKASALVFLVATSLSFYENARAAHQMVYPNPGDVRFLASQPEIAMIKRAKSLPEDAFILGDPAAGASFLEVVAGRRVVFPYPGLDFGDENTLLVQHFRDIHFNPEVCHIVRKHGITHFYADRPGWYNSSFTSERRPGLYHVDTTRGFTLIDRGGTASLYRIDMCTDPTWVYDAPPPPPRPGDFDPRPGHPSIL</sequence>
<evidence type="ECO:0000313" key="4">
    <source>
        <dbReference type="Proteomes" id="UP000275951"/>
    </source>
</evidence>
<organism evidence="3 4">
    <name type="scientific">Trueperella pyogenes</name>
    <dbReference type="NCBI Taxonomy" id="1661"/>
    <lineage>
        <taxon>Bacteria</taxon>
        <taxon>Bacillati</taxon>
        <taxon>Actinomycetota</taxon>
        <taxon>Actinomycetes</taxon>
        <taxon>Actinomycetales</taxon>
        <taxon>Actinomycetaceae</taxon>
        <taxon>Trueperella</taxon>
    </lineage>
</organism>